<accession>A0A8D8BYU2</accession>
<dbReference type="EMBL" id="HBUE01097839">
    <property type="protein sequence ID" value="CAG6483830.1"/>
    <property type="molecule type" value="Transcribed_RNA"/>
</dbReference>
<sequence length="190" mass="20587">MTNSSKNGTTTRRPTLGVVVVVEAEVVVEVLAVVVAEEAVVGEALGAVAAVDVPSVEISLSTGMNRDRRNGLEEIVPMVQRKTENVVRFTVEINRSTEIRGKRNGVVDTRAREIGSAEDPRIGGRHMVVREARGASTESRKEATGGHLTKIKMMAEALSGATNHVARTNITTKKRRSKIWTTCSPRSRKS</sequence>
<proteinExistence type="predicted"/>
<organism evidence="1">
    <name type="scientific">Culex pipiens</name>
    <name type="common">House mosquito</name>
    <dbReference type="NCBI Taxonomy" id="7175"/>
    <lineage>
        <taxon>Eukaryota</taxon>
        <taxon>Metazoa</taxon>
        <taxon>Ecdysozoa</taxon>
        <taxon>Arthropoda</taxon>
        <taxon>Hexapoda</taxon>
        <taxon>Insecta</taxon>
        <taxon>Pterygota</taxon>
        <taxon>Neoptera</taxon>
        <taxon>Endopterygota</taxon>
        <taxon>Diptera</taxon>
        <taxon>Nematocera</taxon>
        <taxon>Culicoidea</taxon>
        <taxon>Culicidae</taxon>
        <taxon>Culicinae</taxon>
        <taxon>Culicini</taxon>
        <taxon>Culex</taxon>
        <taxon>Culex</taxon>
    </lineage>
</organism>
<dbReference type="AlphaFoldDB" id="A0A8D8BYU2"/>
<reference evidence="1" key="1">
    <citation type="submission" date="2021-05" db="EMBL/GenBank/DDBJ databases">
        <authorList>
            <person name="Alioto T."/>
            <person name="Alioto T."/>
            <person name="Gomez Garrido J."/>
        </authorList>
    </citation>
    <scope>NUCLEOTIDE SEQUENCE</scope>
</reference>
<evidence type="ECO:0000313" key="1">
    <source>
        <dbReference type="EMBL" id="CAG6483830.1"/>
    </source>
</evidence>
<protein>
    <submittedName>
        <fullName evidence="1">(northern house mosquito) hypothetical protein</fullName>
    </submittedName>
</protein>
<name>A0A8D8BYU2_CULPI</name>